<feature type="chain" id="PRO_5025618969" description="Knottin scorpion toxin-like domain-containing protein" evidence="1">
    <location>
        <begin position="29"/>
        <end position="76"/>
    </location>
</feature>
<gene>
    <name evidence="2" type="ORF">DS421_19g638320</name>
</gene>
<evidence type="ECO:0000256" key="1">
    <source>
        <dbReference type="SAM" id="SignalP"/>
    </source>
</evidence>
<organism evidence="2 3">
    <name type="scientific">Arachis hypogaea</name>
    <name type="common">Peanut</name>
    <dbReference type="NCBI Taxonomy" id="3818"/>
    <lineage>
        <taxon>Eukaryota</taxon>
        <taxon>Viridiplantae</taxon>
        <taxon>Streptophyta</taxon>
        <taxon>Embryophyta</taxon>
        <taxon>Tracheophyta</taxon>
        <taxon>Spermatophyta</taxon>
        <taxon>Magnoliopsida</taxon>
        <taxon>eudicotyledons</taxon>
        <taxon>Gunneridae</taxon>
        <taxon>Pentapetalae</taxon>
        <taxon>rosids</taxon>
        <taxon>fabids</taxon>
        <taxon>Fabales</taxon>
        <taxon>Fabaceae</taxon>
        <taxon>Papilionoideae</taxon>
        <taxon>50 kb inversion clade</taxon>
        <taxon>dalbergioids sensu lato</taxon>
        <taxon>Dalbergieae</taxon>
        <taxon>Pterocarpus clade</taxon>
        <taxon>Arachis</taxon>
    </lineage>
</organism>
<reference evidence="2 3" key="1">
    <citation type="submission" date="2020-01" db="EMBL/GenBank/DDBJ databases">
        <title>Genome sequence of Arachis hypogaea, cultivar Shitouqi.</title>
        <authorList>
            <person name="Zhuang W."/>
            <person name="Chen H."/>
            <person name="Varshney R."/>
            <person name="Wang D."/>
            <person name="Ming R."/>
        </authorList>
    </citation>
    <scope>NUCLEOTIDE SEQUENCE [LARGE SCALE GENOMIC DNA]</scope>
    <source>
        <tissue evidence="2">Young leaf</tissue>
    </source>
</reference>
<protein>
    <recommendedName>
        <fullName evidence="4">Knottin scorpion toxin-like domain-containing protein</fullName>
    </recommendedName>
</protein>
<name>A0A6B9V3F8_ARAHY</name>
<evidence type="ECO:0000313" key="3">
    <source>
        <dbReference type="Proteomes" id="UP000464620"/>
    </source>
</evidence>
<feature type="signal peptide" evidence="1">
    <location>
        <begin position="1"/>
        <end position="28"/>
    </location>
</feature>
<dbReference type="Proteomes" id="UP000464620">
    <property type="component" value="Chromosome B09"/>
</dbReference>
<dbReference type="EMBL" id="CP031001">
    <property type="protein sequence ID" value="QHN75789.1"/>
    <property type="molecule type" value="Genomic_DNA"/>
</dbReference>
<keyword evidence="1" id="KW-0732">Signal</keyword>
<evidence type="ECO:0000313" key="2">
    <source>
        <dbReference type="EMBL" id="QHN75789.1"/>
    </source>
</evidence>
<accession>A0A6B9V3F8</accession>
<dbReference type="AlphaFoldDB" id="A0A6B9V3F8"/>
<proteinExistence type="predicted"/>
<sequence>MGKLSLTSMFSLFLIMSVVLMMRIEVDGQKTEVCEDSWLRLKSCGGVICYKECVKKWPTFISARCTFLNCVCAYAC</sequence>
<evidence type="ECO:0008006" key="4">
    <source>
        <dbReference type="Google" id="ProtNLM"/>
    </source>
</evidence>